<dbReference type="EMBL" id="AGSI01000011">
    <property type="protein sequence ID" value="EIE22038.1"/>
    <property type="molecule type" value="Genomic_DNA"/>
</dbReference>
<gene>
    <name evidence="2" type="ORF">COCSUDRAFT_43024</name>
</gene>
<dbReference type="AlphaFoldDB" id="I0YUG9"/>
<sequence>MAFVKATTVVLLAIAAVVAGRSLLATLSPVDIGRPCTLVGSNSASIVANSNGGACASCGSGTTATKPTDGCTFKPLTIKAGDSIPFYYHSSTHNLFLDSAPCRFEKEVCKSANSSVITASSPCTVTFPTAGTFYISDKAGTNGAYCSDFLTNVKITVT</sequence>
<dbReference type="Proteomes" id="UP000007264">
    <property type="component" value="Unassembled WGS sequence"/>
</dbReference>
<evidence type="ECO:0000313" key="3">
    <source>
        <dbReference type="Proteomes" id="UP000007264"/>
    </source>
</evidence>
<protein>
    <submittedName>
        <fullName evidence="2">Uncharacterized protein</fullName>
    </submittedName>
</protein>
<dbReference type="SUPFAM" id="SSF49503">
    <property type="entry name" value="Cupredoxins"/>
    <property type="match status" value="1"/>
</dbReference>
<dbReference type="RefSeq" id="XP_005646582.1">
    <property type="nucleotide sequence ID" value="XM_005646525.1"/>
</dbReference>
<keyword evidence="1" id="KW-0732">Signal</keyword>
<proteinExistence type="predicted"/>
<dbReference type="GeneID" id="17040023"/>
<reference evidence="2 3" key="1">
    <citation type="journal article" date="2012" name="Genome Biol.">
        <title>The genome of the polar eukaryotic microalga coccomyxa subellipsoidea reveals traits of cold adaptation.</title>
        <authorList>
            <person name="Blanc G."/>
            <person name="Agarkova I."/>
            <person name="Grimwood J."/>
            <person name="Kuo A."/>
            <person name="Brueggeman A."/>
            <person name="Dunigan D."/>
            <person name="Gurnon J."/>
            <person name="Ladunga I."/>
            <person name="Lindquist E."/>
            <person name="Lucas S."/>
            <person name="Pangilinan J."/>
            <person name="Proschold T."/>
            <person name="Salamov A."/>
            <person name="Schmutz J."/>
            <person name="Weeks D."/>
            <person name="Yamada T."/>
            <person name="Claverie J.M."/>
            <person name="Grigoriev I."/>
            <person name="Van Etten J."/>
            <person name="Lomsadze A."/>
            <person name="Borodovsky M."/>
        </authorList>
    </citation>
    <scope>NUCLEOTIDE SEQUENCE [LARGE SCALE GENOMIC DNA]</scope>
    <source>
        <strain evidence="2 3">C-169</strain>
    </source>
</reference>
<accession>I0YUG9</accession>
<dbReference type="InterPro" id="IPR008972">
    <property type="entry name" value="Cupredoxin"/>
</dbReference>
<feature type="signal peptide" evidence="1">
    <location>
        <begin position="1"/>
        <end position="20"/>
    </location>
</feature>
<keyword evidence="3" id="KW-1185">Reference proteome</keyword>
<comment type="caution">
    <text evidence="2">The sequence shown here is derived from an EMBL/GenBank/DDBJ whole genome shotgun (WGS) entry which is preliminary data.</text>
</comment>
<evidence type="ECO:0000313" key="2">
    <source>
        <dbReference type="EMBL" id="EIE22038.1"/>
    </source>
</evidence>
<dbReference type="KEGG" id="csl:COCSUDRAFT_43024"/>
<organism evidence="2 3">
    <name type="scientific">Coccomyxa subellipsoidea (strain C-169)</name>
    <name type="common">Green microalga</name>
    <dbReference type="NCBI Taxonomy" id="574566"/>
    <lineage>
        <taxon>Eukaryota</taxon>
        <taxon>Viridiplantae</taxon>
        <taxon>Chlorophyta</taxon>
        <taxon>core chlorophytes</taxon>
        <taxon>Trebouxiophyceae</taxon>
        <taxon>Trebouxiophyceae incertae sedis</taxon>
        <taxon>Coccomyxaceae</taxon>
        <taxon>Coccomyxa</taxon>
        <taxon>Coccomyxa subellipsoidea</taxon>
    </lineage>
</organism>
<name>I0YUG9_COCSC</name>
<feature type="chain" id="PRO_5003636422" evidence="1">
    <location>
        <begin position="21"/>
        <end position="158"/>
    </location>
</feature>
<evidence type="ECO:0000256" key="1">
    <source>
        <dbReference type="SAM" id="SignalP"/>
    </source>
</evidence>